<feature type="transmembrane region" description="Helical" evidence="1">
    <location>
        <begin position="6"/>
        <end position="27"/>
    </location>
</feature>
<comment type="caution">
    <text evidence="2">The sequence shown here is derived from an EMBL/GenBank/DDBJ whole genome shotgun (WGS) entry which is preliminary data.</text>
</comment>
<keyword evidence="1" id="KW-0472">Membrane</keyword>
<evidence type="ECO:0000313" key="3">
    <source>
        <dbReference type="Proteomes" id="UP000184267"/>
    </source>
</evidence>
<gene>
    <name evidence="2" type="ORF">TRAPUB_620</name>
</gene>
<dbReference type="Proteomes" id="UP000184267">
    <property type="component" value="Unassembled WGS sequence"/>
</dbReference>
<keyword evidence="3" id="KW-1185">Reference proteome</keyword>
<feature type="transmembrane region" description="Helical" evidence="1">
    <location>
        <begin position="36"/>
        <end position="53"/>
    </location>
</feature>
<dbReference type="OrthoDB" id="3232296at2759"/>
<keyword evidence="1" id="KW-0812">Transmembrane</keyword>
<reference evidence="2 3" key="1">
    <citation type="submission" date="2016-10" db="EMBL/GenBank/DDBJ databases">
        <title>Genome sequence of the basidiomycete white-rot fungus Trametes pubescens.</title>
        <authorList>
            <person name="Makela M.R."/>
            <person name="Granchi Z."/>
            <person name="Peng M."/>
            <person name="De Vries R.P."/>
            <person name="Grigoriev I."/>
            <person name="Riley R."/>
            <person name="Hilden K."/>
        </authorList>
    </citation>
    <scope>NUCLEOTIDE SEQUENCE [LARGE SCALE GENOMIC DNA]</scope>
    <source>
        <strain evidence="2 3">FBCC735</strain>
    </source>
</reference>
<keyword evidence="1" id="KW-1133">Transmembrane helix</keyword>
<evidence type="ECO:0000313" key="2">
    <source>
        <dbReference type="EMBL" id="OJT08437.1"/>
    </source>
</evidence>
<dbReference type="AlphaFoldDB" id="A0A1M2VLI1"/>
<dbReference type="EMBL" id="MNAD01001042">
    <property type="protein sequence ID" value="OJT08437.1"/>
    <property type="molecule type" value="Genomic_DNA"/>
</dbReference>
<proteinExistence type="predicted"/>
<protein>
    <submittedName>
        <fullName evidence="2">Uncharacterized protein</fullName>
    </submittedName>
</protein>
<sequence>MLVNAAFALTTIGQFALVLLIATFLLSHTVYKRSPVLLNLLAICLLGTVPQYFL</sequence>
<evidence type="ECO:0000256" key="1">
    <source>
        <dbReference type="SAM" id="Phobius"/>
    </source>
</evidence>
<organism evidence="2 3">
    <name type="scientific">Trametes pubescens</name>
    <name type="common">White-rot fungus</name>
    <dbReference type="NCBI Taxonomy" id="154538"/>
    <lineage>
        <taxon>Eukaryota</taxon>
        <taxon>Fungi</taxon>
        <taxon>Dikarya</taxon>
        <taxon>Basidiomycota</taxon>
        <taxon>Agaricomycotina</taxon>
        <taxon>Agaricomycetes</taxon>
        <taxon>Polyporales</taxon>
        <taxon>Polyporaceae</taxon>
        <taxon>Trametes</taxon>
    </lineage>
</organism>
<accession>A0A1M2VLI1</accession>
<name>A0A1M2VLI1_TRAPU</name>
<dbReference type="STRING" id="154538.A0A1M2VLI1"/>